<evidence type="ECO:0000256" key="8">
    <source>
        <dbReference type="ARBA" id="ARBA00024647"/>
    </source>
</evidence>
<dbReference type="Gene3D" id="1.10.1420.10">
    <property type="match status" value="2"/>
</dbReference>
<dbReference type="HAMAP" id="MF_00096">
    <property type="entry name" value="MutS"/>
    <property type="match status" value="1"/>
</dbReference>
<sequence>MSTPMLQQIAGLKREAGEAVLLTRMGDFYEILGEDAIRAAPVLEIALTLRGKGSESETPMCGVPHFALESYLPKLLAAGFSAAIAEPTAKPEEVKGLLPRAIKRIITPGTWLDDDARWLCALHRTGPAWGLALLQLASGALRVLPGEGEEALRATLERLSPQELILAEGAEDIPDLEAARTRLPGWRFEASRAKQQVLAFFGWQHLEGVGLDPYPAALGALAALLDHVEATQKGRPAHLQGVSLELGASGPLLDATSARHLEVFANGLDGGRAGTLFALLDQCRTRMGSRLLRAWLEQPLRDRSALERRWSQVAWLTEDRRRTPIQALLDQVPDLDRLLGRVALGLATPPELAQLREGLAVLQKLPARIRDEGWAPEVAELELWPEATPLCAPLCGELQRCLAEAPPLDLEKGGVIREGVDAELDTVRRLARDAKQVMLELEEEERRASGIQSLKIKYNRVFGYYFEITKANLGAVPAHFLRKQTLANAERFTTEKLVAFEQRLLSAESDQARLEAVQLQRLLALVLEHRADLTRLARAVAALDVLAALAERARLSGWTRPELGEDRELALAAGRHPMLESRLGRECIPNDLQFSAAQPMAVVTGPNMGGKSTFLRTAALLVVLAQAGSFVPAELMRFGLVDRIFTRIGASDQLAKGQSTFMVEMTETARILNQATSASLVILDEIGRGTSTRDGLALAEAIALFLRDLKGGAPRTLFATHYFEMTKLADDSRIQNLHVEVQEWEEQLHFLHRVAPGPADRSYGIQVARLAGLPRTVIQKAQRLLAQAPEAPPRAPMPSQPALPLFEVEPDALRTELEALDLNRMTPLEALNWIASKRA</sequence>
<dbReference type="InterPro" id="IPR000432">
    <property type="entry name" value="DNA_mismatch_repair_MutS_C"/>
</dbReference>
<dbReference type="Pfam" id="PF05188">
    <property type="entry name" value="MutS_II"/>
    <property type="match status" value="1"/>
</dbReference>
<dbReference type="InterPro" id="IPR005748">
    <property type="entry name" value="DNA_mismatch_repair_MutS"/>
</dbReference>
<evidence type="ECO:0000259" key="11">
    <source>
        <dbReference type="PROSITE" id="PS00486"/>
    </source>
</evidence>
<keyword evidence="7 9" id="KW-0234">DNA repair</keyword>
<dbReference type="Pfam" id="PF00488">
    <property type="entry name" value="MutS_V"/>
    <property type="match status" value="1"/>
</dbReference>
<evidence type="ECO:0000256" key="1">
    <source>
        <dbReference type="ARBA" id="ARBA00006271"/>
    </source>
</evidence>
<dbReference type="InterPro" id="IPR007696">
    <property type="entry name" value="DNA_mismatch_repair_MutS_core"/>
</dbReference>
<evidence type="ECO:0000256" key="9">
    <source>
        <dbReference type="HAMAP-Rule" id="MF_00096"/>
    </source>
</evidence>
<dbReference type="NCBIfam" id="NF003810">
    <property type="entry name" value="PRK05399.1"/>
    <property type="match status" value="1"/>
</dbReference>
<dbReference type="SMART" id="SM00533">
    <property type="entry name" value="MUTSd"/>
    <property type="match status" value="1"/>
</dbReference>
<dbReference type="InterPro" id="IPR007860">
    <property type="entry name" value="DNA_mmatch_repair_MutS_con_dom"/>
</dbReference>
<protein>
    <recommendedName>
        <fullName evidence="2 9">DNA mismatch repair protein MutS</fullName>
    </recommendedName>
</protein>
<dbReference type="Pfam" id="PF05190">
    <property type="entry name" value="MutS_IV"/>
    <property type="match status" value="1"/>
</dbReference>
<accession>A0ABN6UYV6</accession>
<dbReference type="InterPro" id="IPR036187">
    <property type="entry name" value="DNA_mismatch_repair_MutS_sf"/>
</dbReference>
<evidence type="ECO:0000313" key="12">
    <source>
        <dbReference type="EMBL" id="BDU70231.1"/>
    </source>
</evidence>
<organism evidence="12 13">
    <name type="scientific">Geothrix oryzae</name>
    <dbReference type="NCBI Taxonomy" id="2927975"/>
    <lineage>
        <taxon>Bacteria</taxon>
        <taxon>Pseudomonadati</taxon>
        <taxon>Acidobacteriota</taxon>
        <taxon>Holophagae</taxon>
        <taxon>Holophagales</taxon>
        <taxon>Holophagaceae</taxon>
        <taxon>Geothrix</taxon>
    </lineage>
</organism>
<keyword evidence="4 9" id="KW-0227">DNA damage</keyword>
<evidence type="ECO:0000256" key="4">
    <source>
        <dbReference type="ARBA" id="ARBA00022763"/>
    </source>
</evidence>
<feature type="domain" description="DNA mismatch repair proteins mutS family" evidence="11">
    <location>
        <begin position="679"/>
        <end position="695"/>
    </location>
</feature>
<evidence type="ECO:0000256" key="3">
    <source>
        <dbReference type="ARBA" id="ARBA00022741"/>
    </source>
</evidence>
<dbReference type="EMBL" id="AP027079">
    <property type="protein sequence ID" value="BDU70231.1"/>
    <property type="molecule type" value="Genomic_DNA"/>
</dbReference>
<dbReference type="InterPro" id="IPR007861">
    <property type="entry name" value="DNA_mismatch_repair_MutS_clamp"/>
</dbReference>
<evidence type="ECO:0000313" key="13">
    <source>
        <dbReference type="Proteomes" id="UP001242010"/>
    </source>
</evidence>
<dbReference type="Pfam" id="PF01624">
    <property type="entry name" value="MutS_I"/>
    <property type="match status" value="1"/>
</dbReference>
<keyword evidence="5 9" id="KW-0067">ATP-binding</keyword>
<dbReference type="PANTHER" id="PTHR11361">
    <property type="entry name" value="DNA MISMATCH REPAIR PROTEIN MUTS FAMILY MEMBER"/>
    <property type="match status" value="1"/>
</dbReference>
<dbReference type="Gene3D" id="3.40.1170.10">
    <property type="entry name" value="DNA repair protein MutS, domain I"/>
    <property type="match status" value="1"/>
</dbReference>
<dbReference type="NCBIfam" id="TIGR01070">
    <property type="entry name" value="mutS1"/>
    <property type="match status" value="1"/>
</dbReference>
<dbReference type="PANTHER" id="PTHR11361:SF34">
    <property type="entry name" value="DNA MISMATCH REPAIR PROTEIN MSH1, MITOCHONDRIAL"/>
    <property type="match status" value="1"/>
</dbReference>
<dbReference type="SMART" id="SM00534">
    <property type="entry name" value="MUTSac"/>
    <property type="match status" value="1"/>
</dbReference>
<dbReference type="InterPro" id="IPR017261">
    <property type="entry name" value="DNA_mismatch_repair_MutS/MSH"/>
</dbReference>
<feature type="binding site" evidence="9">
    <location>
        <begin position="605"/>
        <end position="612"/>
    </location>
    <ligand>
        <name>ATP</name>
        <dbReference type="ChEBI" id="CHEBI:30616"/>
    </ligand>
</feature>
<dbReference type="Proteomes" id="UP001242010">
    <property type="component" value="Chromosome"/>
</dbReference>
<dbReference type="PROSITE" id="PS00486">
    <property type="entry name" value="DNA_MISMATCH_REPAIR_2"/>
    <property type="match status" value="1"/>
</dbReference>
<evidence type="ECO:0000256" key="6">
    <source>
        <dbReference type="ARBA" id="ARBA00023125"/>
    </source>
</evidence>
<dbReference type="InterPro" id="IPR036678">
    <property type="entry name" value="MutS_con_dom_sf"/>
</dbReference>
<proteinExistence type="inferred from homology"/>
<dbReference type="RefSeq" id="WP_286353949.1">
    <property type="nucleotide sequence ID" value="NZ_AP027079.1"/>
</dbReference>
<comment type="function">
    <text evidence="8 9">This protein is involved in the repair of mismatches in DNA. It is possible that it carries out the mismatch recognition step. This protein has a weak ATPase activity.</text>
</comment>
<evidence type="ECO:0000256" key="5">
    <source>
        <dbReference type="ARBA" id="ARBA00022840"/>
    </source>
</evidence>
<dbReference type="SUPFAM" id="SSF48334">
    <property type="entry name" value="DNA repair protein MutS, domain III"/>
    <property type="match status" value="1"/>
</dbReference>
<keyword evidence="3 9" id="KW-0547">Nucleotide-binding</keyword>
<name>A0ABN6UYV6_9BACT</name>
<dbReference type="InterPro" id="IPR027417">
    <property type="entry name" value="P-loop_NTPase"/>
</dbReference>
<dbReference type="InterPro" id="IPR016151">
    <property type="entry name" value="DNA_mismatch_repair_MutS_N"/>
</dbReference>
<evidence type="ECO:0000256" key="2">
    <source>
        <dbReference type="ARBA" id="ARBA00021982"/>
    </source>
</evidence>
<dbReference type="Gene3D" id="3.40.50.300">
    <property type="entry name" value="P-loop containing nucleotide triphosphate hydrolases"/>
    <property type="match status" value="1"/>
</dbReference>
<dbReference type="PIRSF" id="PIRSF037677">
    <property type="entry name" value="DNA_mis_repair_Msh6"/>
    <property type="match status" value="1"/>
</dbReference>
<dbReference type="InterPro" id="IPR007695">
    <property type="entry name" value="DNA_mismatch_repair_MutS-lik_N"/>
</dbReference>
<keyword evidence="6 9" id="KW-0238">DNA-binding</keyword>
<gene>
    <name evidence="9 12" type="primary">mutS</name>
    <name evidence="12" type="ORF">GETHOR_23320</name>
</gene>
<dbReference type="SUPFAM" id="SSF55271">
    <property type="entry name" value="DNA repair protein MutS, domain I"/>
    <property type="match status" value="1"/>
</dbReference>
<reference evidence="13" key="1">
    <citation type="journal article" date="2023" name="Int. J. Syst. Evol. Microbiol.">
        <title>Mesoterricola silvestris gen. nov., sp. nov., Mesoterricola sediminis sp. nov., Geothrix oryzae sp. nov., Geothrix edaphica sp. nov., Geothrix rubra sp. nov., and Geothrix limicola sp. nov., six novel members of Acidobacteriota isolated from soils.</title>
        <authorList>
            <person name="Itoh H."/>
            <person name="Sugisawa Y."/>
            <person name="Mise K."/>
            <person name="Xu Z."/>
            <person name="Kuniyasu M."/>
            <person name="Ushijima N."/>
            <person name="Kawano K."/>
            <person name="Kobayashi E."/>
            <person name="Shiratori Y."/>
            <person name="Masuda Y."/>
            <person name="Senoo K."/>
        </authorList>
    </citation>
    <scope>NUCLEOTIDE SEQUENCE [LARGE SCALE GENOMIC DNA]</scope>
    <source>
        <strain evidence="13">Red222</strain>
    </source>
</reference>
<comment type="similarity">
    <text evidence="1 9 10">Belongs to the DNA mismatch repair MutS family.</text>
</comment>
<evidence type="ECO:0000256" key="7">
    <source>
        <dbReference type="ARBA" id="ARBA00023204"/>
    </source>
</evidence>
<dbReference type="InterPro" id="IPR045076">
    <property type="entry name" value="MutS"/>
</dbReference>
<dbReference type="SUPFAM" id="SSF53150">
    <property type="entry name" value="DNA repair protein MutS, domain II"/>
    <property type="match status" value="1"/>
</dbReference>
<dbReference type="SUPFAM" id="SSF52540">
    <property type="entry name" value="P-loop containing nucleoside triphosphate hydrolases"/>
    <property type="match status" value="1"/>
</dbReference>
<keyword evidence="13" id="KW-1185">Reference proteome</keyword>
<evidence type="ECO:0000256" key="10">
    <source>
        <dbReference type="RuleBase" id="RU003756"/>
    </source>
</evidence>
<dbReference type="Gene3D" id="3.30.420.110">
    <property type="entry name" value="MutS, connector domain"/>
    <property type="match status" value="1"/>
</dbReference>
<dbReference type="Pfam" id="PF05192">
    <property type="entry name" value="MutS_III"/>
    <property type="match status" value="1"/>
</dbReference>